<reference evidence="6 7" key="1">
    <citation type="submission" date="2019-05" db="EMBL/GenBank/DDBJ databases">
        <title>Panacibacter sp. strain 17mud1-8 Genome sequencing and assembly.</title>
        <authorList>
            <person name="Chhetri G."/>
        </authorList>
    </citation>
    <scope>NUCLEOTIDE SEQUENCE [LARGE SCALE GENOMIC DNA]</scope>
    <source>
        <strain evidence="6 7">17mud1-8</strain>
    </source>
</reference>
<dbReference type="SUPFAM" id="SSF53720">
    <property type="entry name" value="ALDH-like"/>
    <property type="match status" value="1"/>
</dbReference>
<dbReference type="InterPro" id="IPR016162">
    <property type="entry name" value="Ald_DH_N"/>
</dbReference>
<comment type="similarity">
    <text evidence="1 4">Belongs to the aldehyde dehydrogenase family.</text>
</comment>
<dbReference type="InterPro" id="IPR015590">
    <property type="entry name" value="Aldehyde_DH_dom"/>
</dbReference>
<dbReference type="FunFam" id="3.40.309.10:FF:000004">
    <property type="entry name" value="Succinate-semialdehyde dehydrogenase I"/>
    <property type="match status" value="1"/>
</dbReference>
<dbReference type="Proteomes" id="UP000305848">
    <property type="component" value="Unassembled WGS sequence"/>
</dbReference>
<dbReference type="Pfam" id="PF00171">
    <property type="entry name" value="Aldedh"/>
    <property type="match status" value="1"/>
</dbReference>
<comment type="caution">
    <text evidence="6">The sequence shown here is derived from an EMBL/GenBank/DDBJ whole genome shotgun (WGS) entry which is preliminary data.</text>
</comment>
<protein>
    <submittedName>
        <fullName evidence="6">NAD-dependent succinate-semialdehyde dehydrogenase</fullName>
    </submittedName>
</protein>
<dbReference type="PROSITE" id="PS00687">
    <property type="entry name" value="ALDEHYDE_DEHYDR_GLU"/>
    <property type="match status" value="1"/>
</dbReference>
<feature type="domain" description="Aldehyde dehydrogenase" evidence="5">
    <location>
        <begin position="19"/>
        <end position="478"/>
    </location>
</feature>
<evidence type="ECO:0000256" key="3">
    <source>
        <dbReference type="PROSITE-ProRule" id="PRU10007"/>
    </source>
</evidence>
<evidence type="ECO:0000256" key="4">
    <source>
        <dbReference type="RuleBase" id="RU003345"/>
    </source>
</evidence>
<dbReference type="GO" id="GO:0009450">
    <property type="term" value="P:gamma-aminobutyric acid catabolic process"/>
    <property type="evidence" value="ECO:0007669"/>
    <property type="project" value="InterPro"/>
</dbReference>
<keyword evidence="2 4" id="KW-0560">Oxidoreductase</keyword>
<evidence type="ECO:0000259" key="5">
    <source>
        <dbReference type="Pfam" id="PF00171"/>
    </source>
</evidence>
<feature type="active site" evidence="3">
    <location>
        <position position="256"/>
    </location>
</feature>
<dbReference type="InterPro" id="IPR016161">
    <property type="entry name" value="Ald_DH/histidinol_DH"/>
</dbReference>
<dbReference type="CDD" id="cd07103">
    <property type="entry name" value="ALDH_F5_SSADH_GabD"/>
    <property type="match status" value="1"/>
</dbReference>
<evidence type="ECO:0000313" key="7">
    <source>
        <dbReference type="Proteomes" id="UP000305848"/>
    </source>
</evidence>
<evidence type="ECO:0000256" key="1">
    <source>
        <dbReference type="ARBA" id="ARBA00009986"/>
    </source>
</evidence>
<dbReference type="InterPro" id="IPR029510">
    <property type="entry name" value="Ald_DH_CS_GLU"/>
</dbReference>
<dbReference type="InterPro" id="IPR050740">
    <property type="entry name" value="Aldehyde_DH_Superfamily"/>
</dbReference>
<sequence length="485" mass="52288">MQLTNTTLLQKDIFINNQWLPAEDNGTFAVYNPADGSKVADVANATVKETEQAIAAAVEVFKTWSSTPAKTRGAILKKWYELILDNANDLALLLTTEQGKPLSEAKGEVMYGASFVEWFAEEGRRTYGETIPSPVQDKRLITIKQPIGVVAAITPWNFPVAMITRKVAPAFAAGCAVVLKPAEDTPLCALALAKLAMDAGFPAGVFNVLPTMQAAEIGQVLTTHPAIAKVSFTGSTEVGRILMKQSASTVKKLSLELGGNAPVIVFDDAKVDVAVKGTIASKYRNAGQTCVCANRILVQENIYENFMNAYKKAVKNLQVGNGVHADVEIGPLINEAAVQKVETLMDDAISKGAEVVLGGKKSNAGDLFYEPTIITHCNANMRLSNAEIFGPVSAIYVFKTDEEAIALSNATEYGLAAYFFTENVSRAWRIAEQLQYGIVGINEGIISYTEAPFGGVKQSGYGREGSRYGIEEYMTIKYMCFGDIG</sequence>
<gene>
    <name evidence="6" type="ORF">FC093_20615</name>
</gene>
<dbReference type="FunFam" id="3.40.605.10:FF:000005">
    <property type="entry name" value="Succinate-semialdehyde dehydrogenase I"/>
    <property type="match status" value="1"/>
</dbReference>
<dbReference type="EMBL" id="SZQL01000023">
    <property type="protein sequence ID" value="TKK65223.1"/>
    <property type="molecule type" value="Genomic_DNA"/>
</dbReference>
<dbReference type="InterPro" id="IPR016160">
    <property type="entry name" value="Ald_DH_CS_CYS"/>
</dbReference>
<dbReference type="InterPro" id="IPR016163">
    <property type="entry name" value="Ald_DH_C"/>
</dbReference>
<dbReference type="PANTHER" id="PTHR43353:SF5">
    <property type="entry name" value="SUCCINATE-SEMIALDEHYDE DEHYDROGENASE, MITOCHONDRIAL"/>
    <property type="match status" value="1"/>
</dbReference>
<evidence type="ECO:0000313" key="6">
    <source>
        <dbReference type="EMBL" id="TKK65223.1"/>
    </source>
</evidence>
<evidence type="ECO:0000256" key="2">
    <source>
        <dbReference type="ARBA" id="ARBA00023002"/>
    </source>
</evidence>
<dbReference type="NCBIfam" id="TIGR01780">
    <property type="entry name" value="SSADH"/>
    <property type="match status" value="1"/>
</dbReference>
<keyword evidence="7" id="KW-1185">Reference proteome</keyword>
<dbReference type="OrthoDB" id="629320at2"/>
<dbReference type="PANTHER" id="PTHR43353">
    <property type="entry name" value="SUCCINATE-SEMIALDEHYDE DEHYDROGENASE, MITOCHONDRIAL"/>
    <property type="match status" value="1"/>
</dbReference>
<dbReference type="Gene3D" id="3.40.605.10">
    <property type="entry name" value="Aldehyde Dehydrogenase, Chain A, domain 1"/>
    <property type="match status" value="1"/>
</dbReference>
<dbReference type="PROSITE" id="PS00070">
    <property type="entry name" value="ALDEHYDE_DEHYDR_CYS"/>
    <property type="match status" value="1"/>
</dbReference>
<dbReference type="AlphaFoldDB" id="A0A4V5UVK8"/>
<dbReference type="InterPro" id="IPR010102">
    <property type="entry name" value="Succ_semiAld_DH"/>
</dbReference>
<accession>A0A4V5UVK8</accession>
<proteinExistence type="inferred from homology"/>
<name>A0A4V5UVK8_9BACT</name>
<dbReference type="GO" id="GO:0004777">
    <property type="term" value="F:succinate-semialdehyde dehydrogenase (NAD+) activity"/>
    <property type="evidence" value="ECO:0007669"/>
    <property type="project" value="TreeGrafter"/>
</dbReference>
<dbReference type="Gene3D" id="3.40.309.10">
    <property type="entry name" value="Aldehyde Dehydrogenase, Chain A, domain 2"/>
    <property type="match status" value="1"/>
</dbReference>
<organism evidence="6 7">
    <name type="scientific">Ilyomonas limi</name>
    <dbReference type="NCBI Taxonomy" id="2575867"/>
    <lineage>
        <taxon>Bacteria</taxon>
        <taxon>Pseudomonadati</taxon>
        <taxon>Bacteroidota</taxon>
        <taxon>Chitinophagia</taxon>
        <taxon>Chitinophagales</taxon>
        <taxon>Chitinophagaceae</taxon>
        <taxon>Ilyomonas</taxon>
    </lineage>
</organism>
<dbReference type="RefSeq" id="WP_137263708.1">
    <property type="nucleotide sequence ID" value="NZ_SZQL01000023.1"/>
</dbReference>